<dbReference type="InterPro" id="IPR022385">
    <property type="entry name" value="Rhs_assc_core"/>
</dbReference>
<dbReference type="InterPro" id="IPR001111">
    <property type="entry name" value="TGF-b_propeptide"/>
</dbReference>
<dbReference type="Gene3D" id="2.60.40.10">
    <property type="entry name" value="Immunoglobulins"/>
    <property type="match status" value="1"/>
</dbReference>
<dbReference type="InterPro" id="IPR050708">
    <property type="entry name" value="T6SS_VgrG/RHS"/>
</dbReference>
<dbReference type="Gene3D" id="2.60.120.970">
    <property type="match status" value="1"/>
</dbReference>
<protein>
    <submittedName>
        <fullName evidence="3">DNRLRE domain-containing protein</fullName>
    </submittedName>
</protein>
<dbReference type="InterPro" id="IPR013783">
    <property type="entry name" value="Ig-like_fold"/>
</dbReference>
<dbReference type="NCBIfam" id="TIGR03696">
    <property type="entry name" value="Rhs_assc_core"/>
    <property type="match status" value="1"/>
</dbReference>
<dbReference type="Pfam" id="PF00688">
    <property type="entry name" value="TGFb_propeptide"/>
    <property type="match status" value="1"/>
</dbReference>
<dbReference type="Pfam" id="PF20148">
    <property type="entry name" value="DUF6531"/>
    <property type="match status" value="1"/>
</dbReference>
<dbReference type="PANTHER" id="PTHR32305">
    <property type="match status" value="1"/>
</dbReference>
<organism evidence="3 4">
    <name type="scientific">Litchfieldia luteola</name>
    <dbReference type="NCBI Taxonomy" id="682179"/>
    <lineage>
        <taxon>Bacteria</taxon>
        <taxon>Bacillati</taxon>
        <taxon>Bacillota</taxon>
        <taxon>Bacilli</taxon>
        <taxon>Bacillales</taxon>
        <taxon>Bacillaceae</taxon>
        <taxon>Litchfieldia</taxon>
    </lineage>
</organism>
<evidence type="ECO:0000313" key="4">
    <source>
        <dbReference type="Proteomes" id="UP001516662"/>
    </source>
</evidence>
<keyword evidence="1" id="KW-0677">Repeat</keyword>
<evidence type="ECO:0000313" key="3">
    <source>
        <dbReference type="EMBL" id="MBE4906951.1"/>
    </source>
</evidence>
<keyword evidence="4" id="KW-1185">Reference proteome</keyword>
<dbReference type="RefSeq" id="WP_193534437.1">
    <property type="nucleotide sequence ID" value="NZ_JADCLJ010000007.1"/>
</dbReference>
<name>A0ABR9QEN0_9BACI</name>
<dbReference type="NCBIfam" id="NF033679">
    <property type="entry name" value="DNRLRE_dom"/>
    <property type="match status" value="1"/>
</dbReference>
<proteinExistence type="predicted"/>
<dbReference type="SMART" id="SM00060">
    <property type="entry name" value="FN3"/>
    <property type="match status" value="2"/>
</dbReference>
<feature type="domain" description="Fibronectin type-III" evidence="2">
    <location>
        <begin position="637"/>
        <end position="761"/>
    </location>
</feature>
<evidence type="ECO:0000259" key="2">
    <source>
        <dbReference type="SMART" id="SM00060"/>
    </source>
</evidence>
<sequence length="1840" mass="210911">MKNKASRYSQTIKVLLSIILLFASFPFHYLTVSAETTEEIVNSQLPLEGNDNPGIPVAPIITPSINIIEDVPLVKKREAKEAVELRTEKSSTIDNGDGTYTSSFYSNPIHTLKNNKFEKISPSFKMEKGDPTTVNEASNEDVVSENTKLGIRFAPVIHNGKYARFSYGNNKMTMIFTGSEGDKPFTKPTNVRASYEENQIFYKDVIPSITLRNIISDSEVKEDIILSSYQGYHTFEFFIDTELKGTLRENGEVVFSFPDGEEQLVFPKPYMVDSNIDSQTGEPEYSENVHYELTKEQKGYVVKVVADANWLKDSKRVYPVYIDPTTKLQTSKDTFVSSAYRTTNYDKFWDNAIGSYVLKVGYVDDTTGFNYAYVQQDVSSIQYSTINTALFNLYTVHSYQPTTPTEVWIDKVTESWQAGTLNWNNMPSQIGISNNQVSVHKGQWASFNVKDTVQSWVNNPSTNHGFKVHTKNHGYTHWKKFYASEHSNVDYRPHLNISYSYPAPASPTATTGYTVDKKRGFVDLTWNPVQGASGYYISIYNGVNYEKIDVGNVTKWSTLGKGIWPTDAEIFNKRYQLHITDSNGTDLPFDPSPVYRNSGGQYTKNQNYWFRISAKYPNGQESLVSDAAMPTIPLPTVDTPHGIAHVDASKNDTGYVNLKWNPVPGASGYKVWVWNGEEYQAIKVGNVTEWSTRGQKIWPTSGHTLSNDDSVSSRTGTDLSLDPTQVYKDAFQYGTITNRKDYSNDLKYYFRISAYNENGNQSLNNSEAFYSKISSNIGFETTLPMIDIAGGWVNAKSGNIVLPIVDFSLGNKGDGIAFKRTYNHHLNLESENNWFFSFNMNIQEQTNGNILYKDSDGTLHHFKKLNDETYEITSDITLSKISTGYIIGDYEGEYTFDLNGHLIGITDNDSNNISITRVEEKLLITSDSGENVEIYTSSNQIDYILIKNQNLKIEYIYSEGSLATVKYSDLNKLETPNEYQVQYIYEENKLSVLLPNHFSPNKPVENEYKNIYVFNDNRLTQVVVPVSEINENSIIERKQIVTNIEYDILNRITKKILPKGNINTLNYDLNGIPVNFDEKSLAENKYSIIYDITKRTEDEIQDGYKFKLKRDLNGNIIYKETSEIEWDQVNNKPLYDTSGELIVKNKIETREFLYDEADRLIETKERIDEKNEITGEIEEKQLITKLYYDLNSNLIKVIQPNNASRKYDYNSNEQINLSYINGNLRYKYLYENGILSQVEDLALNIKKDYNYNVDTNELLSLNLYEYGTINWRYNIDENLEVLTIIDKNANQYSIKYLNQFDTSSHTKTITDLFNGNEFILTMNQIGDITSIKSGNNISSVYSYDENNLLKNLQINKTDGSLIASYSYEKYDGNGNILDFVSNGENIQYIFDDKNQIKKVNINNNEIYEYQYDNQGNILSKTYSKNASLIEKNEYSYVSDYNGNRIDTINGVSIDYNLTGEIESDQKNKYQWNELGQLVKVFDKESDNLLASFKYDEEGRRIEKDINGNKTRYIYNGDSVNVLYETDELGKLLRYYTYDDVKGTRLSVTDITKEGTYFYHYNHHGDVIAISNENQEIIARYEYDVWGKVISKTGTYADENPYRFSGYYYDKEIYLYYLTSRYYHPEHSIFLSRDSMTKDVHNLSNINVYSYAKNNPVSFNDPSGETFTWALRQISNIYSKGVVIDEEASLMIFGANAIAPGRYRNIYVPLHEIAQVNIAKKLGQNAILEQRIGKYEADVVLGKELWEVKPISGKDPKNQLEKYTFETGYVKGHKLKTINDITVLGEIKMEITFPKEGEARYRLYYKKNGVITTLTTVYAAKLIIEEIIKRTPAGRKLAPAF</sequence>
<dbReference type="EMBL" id="JADCLJ010000007">
    <property type="protein sequence ID" value="MBE4906951.1"/>
    <property type="molecule type" value="Genomic_DNA"/>
</dbReference>
<dbReference type="PANTHER" id="PTHR32305:SF15">
    <property type="entry name" value="PROTEIN RHSA-RELATED"/>
    <property type="match status" value="1"/>
</dbReference>
<evidence type="ECO:0000256" key="1">
    <source>
        <dbReference type="ARBA" id="ARBA00022737"/>
    </source>
</evidence>
<dbReference type="InterPro" id="IPR056823">
    <property type="entry name" value="TEN-like_YD-shell"/>
</dbReference>
<dbReference type="Gene3D" id="2.180.10.10">
    <property type="entry name" value="RHS repeat-associated core"/>
    <property type="match status" value="1"/>
</dbReference>
<gene>
    <name evidence="3" type="ORF">IMZ08_02625</name>
</gene>
<comment type="caution">
    <text evidence="3">The sequence shown here is derived from an EMBL/GenBank/DDBJ whole genome shotgun (WGS) entry which is preliminary data.</text>
</comment>
<dbReference type="Proteomes" id="UP001516662">
    <property type="component" value="Unassembled WGS sequence"/>
</dbReference>
<dbReference type="InterPro" id="IPR003961">
    <property type="entry name" value="FN3_dom"/>
</dbReference>
<feature type="domain" description="Fibronectin type-III" evidence="2">
    <location>
        <begin position="504"/>
        <end position="621"/>
    </location>
</feature>
<reference evidence="3 4" key="1">
    <citation type="submission" date="2020-10" db="EMBL/GenBank/DDBJ databases">
        <title>Bacillus sp. HD4P25, an endophyte from a halophyte.</title>
        <authorList>
            <person name="Sun J.-Q."/>
        </authorList>
    </citation>
    <scope>NUCLEOTIDE SEQUENCE [LARGE SCALE GENOMIC DNA]</scope>
    <source>
        <strain evidence="3 4">YIM 93174</strain>
    </source>
</reference>
<dbReference type="Pfam" id="PF25023">
    <property type="entry name" value="TEN_YD-shell"/>
    <property type="match status" value="1"/>
</dbReference>
<dbReference type="InterPro" id="IPR045351">
    <property type="entry name" value="DUF6531"/>
</dbReference>
<accession>A0ABR9QEN0</accession>